<dbReference type="InterPro" id="IPR000836">
    <property type="entry name" value="PRTase_dom"/>
</dbReference>
<proteinExistence type="predicted"/>
<reference evidence="1 2" key="1">
    <citation type="submission" date="2021-10" db="EMBL/GenBank/DDBJ databases">
        <title>Collection of gut derived symbiotic bacterial strains cultured from healthy donors.</title>
        <authorList>
            <person name="Lin H."/>
            <person name="Littmann E."/>
            <person name="Claire K."/>
            <person name="Pamer E."/>
        </authorList>
    </citation>
    <scope>NUCLEOTIDE SEQUENCE [LARGE SCALE GENOMIC DNA]</scope>
    <source>
        <strain evidence="1 2">MSK.17.68</strain>
    </source>
</reference>
<accession>A0ABS8CYC1</accession>
<sequence>MIVENFMSKRTYIIVKESTGLYKLTISRESILRYDDVVWGDWKSKEREDSNKIEKYFEDFFQLMWFIVDDLVKWDNLQFRFRYEKSSLDNFLNPSEDDDKYNPIILGLKTGYVYVDKNYSYIDSNEKSSDFNSSVKVRRSIKFSNNKKEKEKECVSAIKIRNNPLKECLFFKEKRNESIQLVKDTIQEIIFMRKSIIVDIDIPVSIYYDDAKKIKNFDENEFLLVENLVKNLKKGELVFDKRNYGNIMLESDDINVNYHEKENQEEIKRLIDYSDRIIFKYLKDDKFKEICFKSNDFKSRNEFIKKATHFMNDLIKNYLEYHQDTNKWDKITTLYLESKKDLIMCIYENNRCNIENNRKYFNMQNFLEDIEKTLKEEEKTIISKNKDIKNNISLKIYNQKNIEYTKLKKDYLNNIIYFSDYHPYRIKDQINPKFDEISSMILDLKNEKRHSTIASTNLYNLIKDDLEKYIKSIGINSAFITIVPSHKENNTNPGMEHIVEKICNKMNFGNAKGMLYRYKTIEKLSKGGCRDCSVHFNSISVQYKVDSENIILLDDVTTTGNSMKACRKILEDEGYNVICICLAKTIHD</sequence>
<dbReference type="SUPFAM" id="SSF53271">
    <property type="entry name" value="PRTase-like"/>
    <property type="match status" value="1"/>
</dbReference>
<dbReference type="EMBL" id="JAJBMB010000008">
    <property type="protein sequence ID" value="MCB5446457.1"/>
    <property type="molecule type" value="Genomic_DNA"/>
</dbReference>
<comment type="caution">
    <text evidence="1">The sequence shown here is derived from an EMBL/GenBank/DDBJ whole genome shotgun (WGS) entry which is preliminary data.</text>
</comment>
<protein>
    <submittedName>
        <fullName evidence="1">Uncharacterized protein</fullName>
    </submittedName>
</protein>
<gene>
    <name evidence="1" type="ORF">LIP50_09615</name>
</gene>
<dbReference type="InterPro" id="IPR029057">
    <property type="entry name" value="PRTase-like"/>
</dbReference>
<dbReference type="CDD" id="cd06223">
    <property type="entry name" value="PRTases_typeI"/>
    <property type="match status" value="1"/>
</dbReference>
<dbReference type="Gene3D" id="3.40.50.2020">
    <property type="match status" value="1"/>
</dbReference>
<organism evidence="1 2">
    <name type="scientific">Intestinibacter bartlettii</name>
    <dbReference type="NCBI Taxonomy" id="261299"/>
    <lineage>
        <taxon>Bacteria</taxon>
        <taxon>Bacillati</taxon>
        <taxon>Bacillota</taxon>
        <taxon>Clostridia</taxon>
        <taxon>Peptostreptococcales</taxon>
        <taxon>Peptostreptococcaceae</taxon>
        <taxon>Intestinibacter</taxon>
    </lineage>
</organism>
<name>A0ABS8CYC1_9FIRM</name>
<keyword evidence="2" id="KW-1185">Reference proteome</keyword>
<evidence type="ECO:0000313" key="1">
    <source>
        <dbReference type="EMBL" id="MCB5446457.1"/>
    </source>
</evidence>
<dbReference type="RefSeq" id="WP_226924325.1">
    <property type="nucleotide sequence ID" value="NZ_JAJBMB010000008.1"/>
</dbReference>
<evidence type="ECO:0000313" key="2">
    <source>
        <dbReference type="Proteomes" id="UP001299409"/>
    </source>
</evidence>
<dbReference type="Proteomes" id="UP001299409">
    <property type="component" value="Unassembled WGS sequence"/>
</dbReference>